<dbReference type="SUPFAM" id="SSF51679">
    <property type="entry name" value="Bacterial luciferase-like"/>
    <property type="match status" value="1"/>
</dbReference>
<evidence type="ECO:0000313" key="5">
    <source>
        <dbReference type="EMBL" id="MEE2056969.1"/>
    </source>
</evidence>
<evidence type="ECO:0000256" key="2">
    <source>
        <dbReference type="ARBA" id="ARBA00023033"/>
    </source>
</evidence>
<dbReference type="PANTHER" id="PTHR30137:SF8">
    <property type="entry name" value="BLR5498 PROTEIN"/>
    <property type="match status" value="1"/>
</dbReference>
<evidence type="ECO:0000259" key="4">
    <source>
        <dbReference type="Pfam" id="PF00296"/>
    </source>
</evidence>
<dbReference type="PANTHER" id="PTHR30137">
    <property type="entry name" value="LUCIFERASE-LIKE MONOOXYGENASE"/>
    <property type="match status" value="1"/>
</dbReference>
<accession>A0ABU7L6N0</accession>
<dbReference type="InterPro" id="IPR036661">
    <property type="entry name" value="Luciferase-like_sf"/>
</dbReference>
<evidence type="ECO:0000256" key="3">
    <source>
        <dbReference type="SAM" id="MobiDB-lite"/>
    </source>
</evidence>
<feature type="region of interest" description="Disordered" evidence="3">
    <location>
        <begin position="332"/>
        <end position="353"/>
    </location>
</feature>
<dbReference type="InterPro" id="IPR011251">
    <property type="entry name" value="Luciferase-like_dom"/>
</dbReference>
<dbReference type="Proteomes" id="UP001336020">
    <property type="component" value="Unassembled WGS sequence"/>
</dbReference>
<name>A0ABU7L6N0_9NOCA</name>
<proteinExistence type="predicted"/>
<comment type="caution">
    <text evidence="5">The sequence shown here is derived from an EMBL/GenBank/DDBJ whole genome shotgun (WGS) entry which is preliminary data.</text>
</comment>
<dbReference type="EMBL" id="JAUTXY010000002">
    <property type="protein sequence ID" value="MEE2056969.1"/>
    <property type="molecule type" value="Genomic_DNA"/>
</dbReference>
<protein>
    <submittedName>
        <fullName evidence="5">LLM class flavin-dependent oxidoreductase</fullName>
    </submittedName>
</protein>
<sequence length="353" mass="39162">MRLSLRYDMRAPSIGAPAVDLYRAAVEQAGWADSLGFETVYIAEHHGAEDGYCASPMILGAAMLGRTERIHVHFSALVAVLHHPLRLAEDLATLDLVGGGGRVEMTMGIGYRPDEFEMFDVPMKRRVRILEEIVEVLDKAWTGEQFEFRGKTVRVRPMPVGPSRPPIYIGGSADASAARAARLGDNYMPAGSEKHRLYELYDAERTRLGLPIPPRPAPAGPLFLHVTDDPDRDWELLAPHLMYTTNMNAQWAKERGVGTTGYTHVETVDDLKKQPQFVVLTPQQCVEFARERGDKSELMFQPLMGGLPPEIGWRSLELFASEVLPEIECLGLRDSGAPRPSTTSAQSAETIRK</sequence>
<evidence type="ECO:0000256" key="1">
    <source>
        <dbReference type="ARBA" id="ARBA00023002"/>
    </source>
</evidence>
<reference evidence="5 6" key="1">
    <citation type="submission" date="2023-07" db="EMBL/GenBank/DDBJ databases">
        <authorList>
            <person name="Girao M."/>
            <person name="Carvalho M.F."/>
        </authorList>
    </citation>
    <scope>NUCLEOTIDE SEQUENCE [LARGE SCALE GENOMIC DNA]</scope>
    <source>
        <strain evidence="5 6">YIM65754</strain>
    </source>
</reference>
<dbReference type="InterPro" id="IPR050766">
    <property type="entry name" value="Bact_Lucif_Oxidored"/>
</dbReference>
<keyword evidence="6" id="KW-1185">Reference proteome</keyword>
<feature type="compositionally biased region" description="Polar residues" evidence="3">
    <location>
        <begin position="340"/>
        <end position="353"/>
    </location>
</feature>
<feature type="domain" description="Luciferase-like" evidence="4">
    <location>
        <begin position="20"/>
        <end position="256"/>
    </location>
</feature>
<dbReference type="Gene3D" id="3.20.20.30">
    <property type="entry name" value="Luciferase-like domain"/>
    <property type="match status" value="1"/>
</dbReference>
<gene>
    <name evidence="5" type="ORF">Q7514_05435</name>
</gene>
<organism evidence="5 6">
    <name type="scientific">Rhodococcus artemisiae</name>
    <dbReference type="NCBI Taxonomy" id="714159"/>
    <lineage>
        <taxon>Bacteria</taxon>
        <taxon>Bacillati</taxon>
        <taxon>Actinomycetota</taxon>
        <taxon>Actinomycetes</taxon>
        <taxon>Mycobacteriales</taxon>
        <taxon>Nocardiaceae</taxon>
        <taxon>Rhodococcus</taxon>
    </lineage>
</organism>
<keyword evidence="1" id="KW-0560">Oxidoreductase</keyword>
<evidence type="ECO:0000313" key="6">
    <source>
        <dbReference type="Proteomes" id="UP001336020"/>
    </source>
</evidence>
<dbReference type="Pfam" id="PF00296">
    <property type="entry name" value="Bac_luciferase"/>
    <property type="match status" value="1"/>
</dbReference>
<keyword evidence="2" id="KW-0503">Monooxygenase</keyword>